<dbReference type="PROSITE" id="PS51935">
    <property type="entry name" value="NLPC_P60"/>
    <property type="match status" value="1"/>
</dbReference>
<gene>
    <name evidence="7" type="ORF">ATL42_0111</name>
</gene>
<keyword evidence="2" id="KW-0645">Protease</keyword>
<dbReference type="Pfam" id="PF00877">
    <property type="entry name" value="NLPC_P60"/>
    <property type="match status" value="1"/>
</dbReference>
<dbReference type="InterPro" id="IPR038765">
    <property type="entry name" value="Papain-like_cys_pep_sf"/>
</dbReference>
<protein>
    <submittedName>
        <fullName evidence="7">Cell wall-associated NlpC family hydrolase</fullName>
    </submittedName>
</protein>
<evidence type="ECO:0000256" key="5">
    <source>
        <dbReference type="SAM" id="MobiDB-lite"/>
    </source>
</evidence>
<keyword evidence="3 7" id="KW-0378">Hydrolase</keyword>
<dbReference type="InterPro" id="IPR000064">
    <property type="entry name" value="NLP_P60_dom"/>
</dbReference>
<comment type="caution">
    <text evidence="7">The sequence shown here is derived from an EMBL/GenBank/DDBJ whole genome shotgun (WGS) entry which is preliminary data.</text>
</comment>
<dbReference type="GO" id="GO:0008234">
    <property type="term" value="F:cysteine-type peptidase activity"/>
    <property type="evidence" value="ECO:0007669"/>
    <property type="project" value="UniProtKB-KW"/>
</dbReference>
<keyword evidence="8" id="KW-1185">Reference proteome</keyword>
<dbReference type="GO" id="GO:0006508">
    <property type="term" value="P:proteolysis"/>
    <property type="evidence" value="ECO:0007669"/>
    <property type="project" value="UniProtKB-KW"/>
</dbReference>
<dbReference type="Proteomes" id="UP000225548">
    <property type="component" value="Unassembled WGS sequence"/>
</dbReference>
<dbReference type="Gene3D" id="3.90.1720.10">
    <property type="entry name" value="endopeptidase domain like (from Nostoc punctiforme)"/>
    <property type="match status" value="1"/>
</dbReference>
<evidence type="ECO:0000313" key="7">
    <source>
        <dbReference type="EMBL" id="PFG32291.1"/>
    </source>
</evidence>
<dbReference type="EMBL" id="PDJG01000001">
    <property type="protein sequence ID" value="PFG32291.1"/>
    <property type="molecule type" value="Genomic_DNA"/>
</dbReference>
<evidence type="ECO:0000256" key="2">
    <source>
        <dbReference type="ARBA" id="ARBA00022670"/>
    </source>
</evidence>
<dbReference type="InterPro" id="IPR051794">
    <property type="entry name" value="PG_Endopeptidase_C40"/>
</dbReference>
<reference evidence="7 8" key="1">
    <citation type="submission" date="2017-10" db="EMBL/GenBank/DDBJ databases">
        <title>Sequencing the genomes of 1000 actinobacteria strains.</title>
        <authorList>
            <person name="Klenk H.-P."/>
        </authorList>
    </citation>
    <scope>NUCLEOTIDE SEQUENCE [LARGE SCALE GENOMIC DNA]</scope>
    <source>
        <strain evidence="7 8">DSM 18966</strain>
    </source>
</reference>
<name>A0A2A9E136_9MICO</name>
<proteinExistence type="inferred from homology"/>
<keyword evidence="4" id="KW-0788">Thiol protease</keyword>
<feature type="region of interest" description="Disordered" evidence="5">
    <location>
        <begin position="121"/>
        <end position="140"/>
    </location>
</feature>
<evidence type="ECO:0000256" key="3">
    <source>
        <dbReference type="ARBA" id="ARBA00022801"/>
    </source>
</evidence>
<evidence type="ECO:0000256" key="4">
    <source>
        <dbReference type="ARBA" id="ARBA00022807"/>
    </source>
</evidence>
<dbReference type="PANTHER" id="PTHR47359:SF3">
    <property type="entry name" value="NLP_P60 DOMAIN-CONTAINING PROTEIN-RELATED"/>
    <property type="match status" value="1"/>
</dbReference>
<sequence>MTTSTTRARHRQARRPISPLTTLVSSATGNAAVMGRRTAVVAASSGLLVSFMGAGAAMAAPASSSPALNSVDVSALTTQARAALNTAPAVTVAADATWTVEQTAVSVTPKPEAAPEVERTVAATRSAERTSLTEDTTTTASATTETAAAYAVPASAAGSSIIDIASRYVGVPYVLGGSTPDGFDCSGFTAYVFAQAGISLPRTAAAQHYAGTIISRDQAQAGDLIWSPGHITIYAGGNTQIDAPKPGGSIQFRSIWQSDPVFIRIG</sequence>
<dbReference type="RefSeq" id="WP_245861908.1">
    <property type="nucleotide sequence ID" value="NZ_PDJG01000001.1"/>
</dbReference>
<evidence type="ECO:0000259" key="6">
    <source>
        <dbReference type="PROSITE" id="PS51935"/>
    </source>
</evidence>
<evidence type="ECO:0000313" key="8">
    <source>
        <dbReference type="Proteomes" id="UP000225548"/>
    </source>
</evidence>
<feature type="domain" description="NlpC/P60" evidence="6">
    <location>
        <begin position="155"/>
        <end position="266"/>
    </location>
</feature>
<dbReference type="PANTHER" id="PTHR47359">
    <property type="entry name" value="PEPTIDOGLYCAN DL-ENDOPEPTIDASE CWLO"/>
    <property type="match status" value="1"/>
</dbReference>
<comment type="similarity">
    <text evidence="1">Belongs to the peptidase C40 family.</text>
</comment>
<organism evidence="7 8">
    <name type="scientific">Sanguibacter antarcticus</name>
    <dbReference type="NCBI Taxonomy" id="372484"/>
    <lineage>
        <taxon>Bacteria</taxon>
        <taxon>Bacillati</taxon>
        <taxon>Actinomycetota</taxon>
        <taxon>Actinomycetes</taxon>
        <taxon>Micrococcales</taxon>
        <taxon>Sanguibacteraceae</taxon>
        <taxon>Sanguibacter</taxon>
    </lineage>
</organism>
<dbReference type="AlphaFoldDB" id="A0A2A9E136"/>
<evidence type="ECO:0000256" key="1">
    <source>
        <dbReference type="ARBA" id="ARBA00007074"/>
    </source>
</evidence>
<dbReference type="SUPFAM" id="SSF54001">
    <property type="entry name" value="Cysteine proteinases"/>
    <property type="match status" value="1"/>
</dbReference>
<accession>A0A2A9E136</accession>